<accession>A0A6M8HXJ7</accession>
<gene>
    <name evidence="2" type="ORF">HN018_22140</name>
</gene>
<dbReference type="RefSeq" id="WP_171837397.1">
    <property type="nucleotide sequence ID" value="NZ_CP053709.1"/>
</dbReference>
<sequence length="377" mass="39584">MKMPSAASFPKMSSLPKGAQATAQSRASPSGPGWLGSKDQQATALKASGKDKIDAYDLAMQAVSLILGVVHAESVKAPITLVGSGIQAAMDTADGVEGRSKKAADELTSDRRNPFFDAHAVEIGQSNPVTQRYLSSRHWKSIGGSAVQPFGTLSSLIPHMVGVNVTGAAYHGHAVGLTSLHMARIGYIAARYRDQTEVQDFCRLVEAAKAAKLSIRTAQLVSSVIPLASLPVMVATAALKAGIKLTSTGACYAAAAAIHWKAYEEQGYFAEADGIEAFTLPPIRPLPPMTMTPSQTSLSAQRASFTQKPAALQPLPPLPRKTILETPGGAAAGPASGIVWEIFTKRGATRAFGPYDIQALVKEPAGWMALADKLLLI</sequence>
<evidence type="ECO:0000256" key="1">
    <source>
        <dbReference type="SAM" id="MobiDB-lite"/>
    </source>
</evidence>
<dbReference type="EMBL" id="CP053709">
    <property type="protein sequence ID" value="QKE92927.1"/>
    <property type="molecule type" value="Genomic_DNA"/>
</dbReference>
<protein>
    <submittedName>
        <fullName evidence="2">Uncharacterized protein</fullName>
    </submittedName>
</protein>
<dbReference type="AlphaFoldDB" id="A0A6M8HXJ7"/>
<reference evidence="2 3" key="1">
    <citation type="journal article" date="2014" name="World J. Microbiol. Biotechnol.">
        <title>Biodiversity and physiological characteristics of Antarctic and Arctic lichens-associated bacteria.</title>
        <authorList>
            <person name="Lee Y.M."/>
            <person name="Kim E.H."/>
            <person name="Lee H.K."/>
            <person name="Hong S.G."/>
        </authorList>
    </citation>
    <scope>NUCLEOTIDE SEQUENCE [LARGE SCALE GENOMIC DNA]</scope>
    <source>
        <strain evidence="2 3">PAMC 26569</strain>
        <plasmid evidence="2">unnamed1</plasmid>
    </source>
</reference>
<geneLocation type="plasmid" evidence="2 3">
    <name>unnamed1</name>
</geneLocation>
<keyword evidence="2" id="KW-0614">Plasmid</keyword>
<feature type="region of interest" description="Disordered" evidence="1">
    <location>
        <begin position="1"/>
        <end position="42"/>
    </location>
</feature>
<organism evidence="2 3">
    <name type="scientific">Lichenicola cladoniae</name>
    <dbReference type="NCBI Taxonomy" id="1484109"/>
    <lineage>
        <taxon>Bacteria</taxon>
        <taxon>Pseudomonadati</taxon>
        <taxon>Pseudomonadota</taxon>
        <taxon>Alphaproteobacteria</taxon>
        <taxon>Acetobacterales</taxon>
        <taxon>Acetobacteraceae</taxon>
        <taxon>Lichenicola</taxon>
    </lineage>
</organism>
<name>A0A6M8HXJ7_9PROT</name>
<proteinExistence type="predicted"/>
<dbReference type="KEGG" id="lck:HN018_22140"/>
<dbReference type="Proteomes" id="UP000500767">
    <property type="component" value="Plasmid unnamed1"/>
</dbReference>
<evidence type="ECO:0000313" key="3">
    <source>
        <dbReference type="Proteomes" id="UP000500767"/>
    </source>
</evidence>
<keyword evidence="3" id="KW-1185">Reference proteome</keyword>
<evidence type="ECO:0000313" key="2">
    <source>
        <dbReference type="EMBL" id="QKE92927.1"/>
    </source>
</evidence>